<dbReference type="EMBL" id="MCBA01000057">
    <property type="protein sequence ID" value="RGP90144.1"/>
    <property type="molecule type" value="Genomic_DNA"/>
</dbReference>
<dbReference type="InterPro" id="IPR012480">
    <property type="entry name" value="Hepar_II_III_C"/>
</dbReference>
<dbReference type="Gene3D" id="2.70.98.70">
    <property type="match status" value="1"/>
</dbReference>
<keyword evidence="2" id="KW-0732">Signal</keyword>
<dbReference type="SUPFAM" id="SSF48230">
    <property type="entry name" value="Chondroitin AC/alginate lyase"/>
    <property type="match status" value="1"/>
</dbReference>
<dbReference type="PANTHER" id="PTHR39210:SF1">
    <property type="entry name" value="HEPARIN-SULFATE LYASE"/>
    <property type="match status" value="1"/>
</dbReference>
<evidence type="ECO:0000256" key="1">
    <source>
        <dbReference type="ARBA" id="ARBA00004418"/>
    </source>
</evidence>
<accession>A0A395TZB4</accession>
<evidence type="ECO:0000259" key="5">
    <source>
        <dbReference type="Pfam" id="PF07940"/>
    </source>
</evidence>
<gene>
    <name evidence="7" type="ORF">BC353_09505</name>
</gene>
<protein>
    <submittedName>
        <fullName evidence="7">Heparinase</fullName>
    </submittedName>
</protein>
<organism evidence="7 8">
    <name type="scientific">Vibrio cholerae</name>
    <dbReference type="NCBI Taxonomy" id="666"/>
    <lineage>
        <taxon>Bacteria</taxon>
        <taxon>Pseudomonadati</taxon>
        <taxon>Pseudomonadota</taxon>
        <taxon>Gammaproteobacteria</taxon>
        <taxon>Vibrionales</taxon>
        <taxon>Vibrionaceae</taxon>
        <taxon>Vibrio</taxon>
    </lineage>
</organism>
<sequence length="546" mass="61661">MQALLKFKRLYHTVKPLRFEQIAYRILYKFRPLRQIQEHASSSNAAQWIWVASEFVEPSFLDETTVRFLNLSGQVVRAEDWNNPEFEKLWLYNLHYFDDLNALDSASRQAIQVSFVDRWIADNPPVAGNGWEPYPLSLRIVNWIKWYNRAGINNPQIILSLHQQAQALSKQLEYHILGNHLFANGKALVFAGCFLQGDLADSYLEIGLKILEREIPEQFLADGGHFELSPMYHCILLWDLLELIQLAAVTQHTRLVAVETYWRQVAQKALNWLSVMIHADGDVSFFNDSAIGIAASPQQIFNYAASLGLKPHFNEPQRLHTLADSGYSKINMPAHSLIFDHAQVGPDYLPGHAHADTLSFEWSVGNQRVFVNSGTSMYGVSHERLRQRKTSAHNTIEVEGHDSSEVWSGFRVARRAKAVLESANTSGEWVTVTAAHDGYRRLKGKVTHRRTIAMAAKQLIVSDQLTGDFKQAVAHFHLHPDVQANVGADGSIQLQLTNGQLIEFRSTGLCQLVDTSWHPHFGQSVATLKIAVTLTSPELQTTVTLL</sequence>
<dbReference type="InterPro" id="IPR031680">
    <property type="entry name" value="Hepar_II_III_N"/>
</dbReference>
<dbReference type="InterPro" id="IPR008929">
    <property type="entry name" value="Chondroitin_lyas"/>
</dbReference>
<dbReference type="Proteomes" id="UP000266701">
    <property type="component" value="Unassembled WGS sequence"/>
</dbReference>
<dbReference type="GO" id="GO:0042597">
    <property type="term" value="C:periplasmic space"/>
    <property type="evidence" value="ECO:0007669"/>
    <property type="project" value="UniProtKB-SubCell"/>
</dbReference>
<feature type="domain" description="Heparinase II/III-like C-terminal" evidence="5">
    <location>
        <begin position="316"/>
        <end position="536"/>
    </location>
</feature>
<evidence type="ECO:0000313" key="7">
    <source>
        <dbReference type="EMBL" id="RGP90144.1"/>
    </source>
</evidence>
<evidence type="ECO:0000259" key="6">
    <source>
        <dbReference type="Pfam" id="PF16889"/>
    </source>
</evidence>
<dbReference type="Gene3D" id="1.50.10.100">
    <property type="entry name" value="Chondroitin AC/alginate lyase"/>
    <property type="match status" value="1"/>
</dbReference>
<name>A0A395TZB4_VIBCL</name>
<evidence type="ECO:0000256" key="2">
    <source>
        <dbReference type="ARBA" id="ARBA00022729"/>
    </source>
</evidence>
<dbReference type="PANTHER" id="PTHR39210">
    <property type="entry name" value="HEPARIN-SULFATE LYASE"/>
    <property type="match status" value="1"/>
</dbReference>
<keyword evidence="4" id="KW-0456">Lyase</keyword>
<comment type="caution">
    <text evidence="7">The sequence shown here is derived from an EMBL/GenBank/DDBJ whole genome shotgun (WGS) entry which is preliminary data.</text>
</comment>
<dbReference type="AlphaFoldDB" id="A0A395TZB4"/>
<feature type="domain" description="Heparin-sulfate lyase N-terminal" evidence="6">
    <location>
        <begin position="158"/>
        <end position="295"/>
    </location>
</feature>
<evidence type="ECO:0000256" key="3">
    <source>
        <dbReference type="ARBA" id="ARBA00022764"/>
    </source>
</evidence>
<proteinExistence type="predicted"/>
<evidence type="ECO:0000313" key="8">
    <source>
        <dbReference type="Proteomes" id="UP000266701"/>
    </source>
</evidence>
<keyword evidence="3" id="KW-0574">Periplasm</keyword>
<dbReference type="GO" id="GO:0016829">
    <property type="term" value="F:lyase activity"/>
    <property type="evidence" value="ECO:0007669"/>
    <property type="project" value="UniProtKB-KW"/>
</dbReference>
<dbReference type="Pfam" id="PF16889">
    <property type="entry name" value="Hepar_II_III_N"/>
    <property type="match status" value="1"/>
</dbReference>
<evidence type="ECO:0000256" key="4">
    <source>
        <dbReference type="ARBA" id="ARBA00023239"/>
    </source>
</evidence>
<reference evidence="7 8" key="1">
    <citation type="journal article" date="2017" name="Emerg. Infect. Dis.">
        <title>Carbapenemase VCC-1-Producing Vibrio cholerae in Coastal Waters of Germany.</title>
        <authorList>
            <person name="Hammerl J.A."/>
            <person name="Jackel C."/>
            <person name="Bortolaia V."/>
            <person name="Schwartz K."/>
            <person name="Bier N."/>
            <person name="Hendriksen R.S."/>
            <person name="Guerra B."/>
            <person name="Strauch E."/>
        </authorList>
    </citation>
    <scope>NUCLEOTIDE SEQUENCE [LARGE SCALE GENOMIC DNA]</scope>
    <source>
        <strain evidence="7 8">VN-2825</strain>
    </source>
</reference>
<dbReference type="Pfam" id="PF07940">
    <property type="entry name" value="Hepar_II_III_C"/>
    <property type="match status" value="1"/>
</dbReference>
<dbReference type="RefSeq" id="WP_118089222.1">
    <property type="nucleotide sequence ID" value="NZ_CP046737.1"/>
</dbReference>
<comment type="subcellular location">
    <subcellularLocation>
        <location evidence="1">Periplasm</location>
    </subcellularLocation>
</comment>